<dbReference type="EMBL" id="WMIF01000026">
    <property type="protein sequence ID" value="MTH35977.1"/>
    <property type="molecule type" value="Genomic_DNA"/>
</dbReference>
<evidence type="ECO:0000313" key="3">
    <source>
        <dbReference type="Proteomes" id="UP000442533"/>
    </source>
</evidence>
<evidence type="ECO:0000313" key="2">
    <source>
        <dbReference type="EMBL" id="MTH35977.1"/>
    </source>
</evidence>
<proteinExistence type="predicted"/>
<feature type="region of interest" description="Disordered" evidence="1">
    <location>
        <begin position="522"/>
        <end position="545"/>
    </location>
</feature>
<reference evidence="2 3" key="1">
    <citation type="submission" date="2019-11" db="EMBL/GenBank/DDBJ databases">
        <authorList>
            <person name="Dong K."/>
        </authorList>
    </citation>
    <scope>NUCLEOTIDE SEQUENCE [LARGE SCALE GENOMIC DNA]</scope>
    <source>
        <strain evidence="2 3">JCM 17370</strain>
    </source>
</reference>
<name>A0A844HAP0_9RHOB</name>
<evidence type="ECO:0000256" key="1">
    <source>
        <dbReference type="SAM" id="MobiDB-lite"/>
    </source>
</evidence>
<keyword evidence="3" id="KW-1185">Reference proteome</keyword>
<accession>A0A844HAP0</accession>
<protein>
    <submittedName>
        <fullName evidence="2">Uncharacterized protein</fullName>
    </submittedName>
</protein>
<dbReference type="OrthoDB" id="7591888at2"/>
<organism evidence="2 3">
    <name type="scientific">Paracoccus limosus</name>
    <dbReference type="NCBI Taxonomy" id="913252"/>
    <lineage>
        <taxon>Bacteria</taxon>
        <taxon>Pseudomonadati</taxon>
        <taxon>Pseudomonadota</taxon>
        <taxon>Alphaproteobacteria</taxon>
        <taxon>Rhodobacterales</taxon>
        <taxon>Paracoccaceae</taxon>
        <taxon>Paracoccus</taxon>
    </lineage>
</organism>
<gene>
    <name evidence="2" type="ORF">GL279_15330</name>
</gene>
<sequence>MDQRNQRLECARSDDSIAKKIAVGNMSQPSFDIVANQQAFQATSMDQVSKFARSLGPFSMRSAVAAVGGLQLLPALQASTFRIEMLAHAVVAACRGKKAFRQRDLASWLTDAGKIVGHNEDPAEDVFAGRVMYEGRNYRVLEGLSEGGCFHLQVILKVVEKMPDRFKKLKDGARACLKLSEAMCDRAGVPLFEVGAEHPLRGAVSSSVLRKVRVLSGWVTFSLQDLTCLGVAVEDLDPFLLGQKDRDVLSKYAGDSALFRKPILRFDDDFIVALPTAIGPAIRMAVIEECKSLGSSAEQILRMQHLTTIVSELLDTPMLRAIGIEPLELSLAPVVSSAPVEFEPGYWVQLILVVDDLAAFEKDALLGSASNSERAQGLLDHAISAARERCQATAGFKSGLTFVVMCGFGRGQLIALRDHGEKWLVKGASAYDAEVLGWRSDFSMADLVNLAIAERELDSKGFEVWHVNGLLAQVGNALGNRGHLIQHEALPDGMPGGMIMASINGQLAARVEYHQRFDRRSVHTPDGDHLEMRKDGSGTRSPGGISRIYMSVDDASRGRLRAVWLKGRRSWWVQSRPRSASGGRPSYSSFEAIRTWIERIGPVLDEALPDLPDMVLWDLLIDSQPPTLANELVPAELSEIRRAIDLECDPASNLITISVAPDFWRGLSNPDNRAEATLVDAFVRGGLRLVGQDEALATELISRVVSNSHARQLHAFAPQDFRDHVRGSFDGHVVHISAIQDGAIRIGLGWSGVERPGGTVKGVSACTTVLNAITTFAEECLCRDLARYDRRSLILAAVRNHEAAEISARRWKRTSAAMIALSDDEAAIRSETADHLFKLNGVSLAARILMEVGLHHCPETGGLEVADIDLSRLSAWALMIVHLGGCSDAIHYEAMKPEIRISPGGEVQINHEFFEGVMDLVGKDFADRQVDRERTGYAKYVTMPTPVIEPPDGDQDSDFDAAWEEEFGASLQTYRLTMDAMENLCVKDGHAWLVLSRSKLVSSLEAEVAGATIVVGLLESVPRSAWKQVPSGYDDIDRQPWRFRRRLSIARCPLINLGNGDDPDVLMVPGMARDGLSSTVMNMFEGSYEASRLRSSKMRRWAGKVSNARGREFQEEVAAEMKRLGWSARTEVKFGEIFGKDPDENPGDIDVLVWRGDGRICLLECKHLLFAKTPSEVAKQLSNFRGLTNDRGKPDRLGKHLNRLAIAKSNSSAFAKFTGLREPVISAGLIFPYTVPMQFAVDRMSEKLWVGTKDDLASL</sequence>
<feature type="compositionally biased region" description="Basic and acidic residues" evidence="1">
    <location>
        <begin position="522"/>
        <end position="537"/>
    </location>
</feature>
<dbReference type="RefSeq" id="WP_155065507.1">
    <property type="nucleotide sequence ID" value="NZ_WMIF01000026.1"/>
</dbReference>
<comment type="caution">
    <text evidence="2">The sequence shown here is derived from an EMBL/GenBank/DDBJ whole genome shotgun (WGS) entry which is preliminary data.</text>
</comment>
<dbReference type="Proteomes" id="UP000442533">
    <property type="component" value="Unassembled WGS sequence"/>
</dbReference>
<dbReference type="AlphaFoldDB" id="A0A844HAP0"/>